<dbReference type="RefSeq" id="WP_207845923.1">
    <property type="nucleotide sequence ID" value="NZ_JAFVMH010000003.1"/>
</dbReference>
<evidence type="ECO:0000256" key="1">
    <source>
        <dbReference type="SAM" id="MobiDB-lite"/>
    </source>
</evidence>
<dbReference type="Pfam" id="PF01381">
    <property type="entry name" value="HTH_3"/>
    <property type="match status" value="1"/>
</dbReference>
<dbReference type="Proteomes" id="UP000664073">
    <property type="component" value="Unassembled WGS sequence"/>
</dbReference>
<sequence>MRTDAALTMASPATQIDIEQLLGTLGQQPTAPTSGRQNVDQAIGQRIRRRRRELGWSMGKLGEALGVTYQQIQKYESGRNAVKASVLPKLASALDVPLTWFFEASEHSQKSRKEREP</sequence>
<dbReference type="SUPFAM" id="SSF47413">
    <property type="entry name" value="lambda repressor-like DNA-binding domains"/>
    <property type="match status" value="1"/>
</dbReference>
<comment type="caution">
    <text evidence="3">The sequence shown here is derived from an EMBL/GenBank/DDBJ whole genome shotgun (WGS) entry which is preliminary data.</text>
</comment>
<dbReference type="InterPro" id="IPR010982">
    <property type="entry name" value="Lambda_DNA-bd_dom_sf"/>
</dbReference>
<protein>
    <submittedName>
        <fullName evidence="3">Helix-turn-helix transcriptional regulator</fullName>
    </submittedName>
</protein>
<feature type="domain" description="HTH cro/C1-type" evidence="2">
    <location>
        <begin position="47"/>
        <end position="101"/>
    </location>
</feature>
<accession>A0A939KQE6</accession>
<gene>
    <name evidence="3" type="ORF">J2D77_09010</name>
</gene>
<dbReference type="EMBL" id="JAFVMH010000003">
    <property type="protein sequence ID" value="MBO1325284.1"/>
    <property type="molecule type" value="Genomic_DNA"/>
</dbReference>
<dbReference type="SMART" id="SM00530">
    <property type="entry name" value="HTH_XRE"/>
    <property type="match status" value="1"/>
</dbReference>
<evidence type="ECO:0000259" key="2">
    <source>
        <dbReference type="PROSITE" id="PS50943"/>
    </source>
</evidence>
<feature type="region of interest" description="Disordered" evidence="1">
    <location>
        <begin position="24"/>
        <end position="43"/>
    </location>
</feature>
<name>A0A939KQE6_9PROT</name>
<dbReference type="Gene3D" id="1.10.260.40">
    <property type="entry name" value="lambda repressor-like DNA-binding domains"/>
    <property type="match status" value="1"/>
</dbReference>
<dbReference type="CDD" id="cd00093">
    <property type="entry name" value="HTH_XRE"/>
    <property type="match status" value="1"/>
</dbReference>
<dbReference type="AlphaFoldDB" id="A0A939KQE6"/>
<evidence type="ECO:0000313" key="4">
    <source>
        <dbReference type="Proteomes" id="UP000664073"/>
    </source>
</evidence>
<dbReference type="InterPro" id="IPR001387">
    <property type="entry name" value="Cro/C1-type_HTH"/>
</dbReference>
<evidence type="ECO:0000313" key="3">
    <source>
        <dbReference type="EMBL" id="MBO1325284.1"/>
    </source>
</evidence>
<feature type="compositionally biased region" description="Polar residues" evidence="1">
    <location>
        <begin position="25"/>
        <end position="40"/>
    </location>
</feature>
<reference evidence="3" key="1">
    <citation type="submission" date="2021-03" db="EMBL/GenBank/DDBJ databases">
        <title>The complete genome sequence of Acetobacter sp. TBRC 12339.</title>
        <authorList>
            <person name="Charoenyingcharoen P."/>
            <person name="Yukphan P."/>
        </authorList>
    </citation>
    <scope>NUCLEOTIDE SEQUENCE</scope>
    <source>
        <strain evidence="3">TBRC 12339</strain>
    </source>
</reference>
<keyword evidence="4" id="KW-1185">Reference proteome</keyword>
<organism evidence="3 4">
    <name type="scientific">Acetobacter garciniae</name>
    <dbReference type="NCBI Taxonomy" id="2817435"/>
    <lineage>
        <taxon>Bacteria</taxon>
        <taxon>Pseudomonadati</taxon>
        <taxon>Pseudomonadota</taxon>
        <taxon>Alphaproteobacteria</taxon>
        <taxon>Acetobacterales</taxon>
        <taxon>Acetobacteraceae</taxon>
        <taxon>Acetobacter</taxon>
    </lineage>
</organism>
<proteinExistence type="predicted"/>
<dbReference type="PROSITE" id="PS50943">
    <property type="entry name" value="HTH_CROC1"/>
    <property type="match status" value="1"/>
</dbReference>
<dbReference type="GO" id="GO:0003677">
    <property type="term" value="F:DNA binding"/>
    <property type="evidence" value="ECO:0007669"/>
    <property type="project" value="InterPro"/>
</dbReference>